<feature type="chain" id="PRO_5031027022" evidence="1">
    <location>
        <begin position="25"/>
        <end position="254"/>
    </location>
</feature>
<evidence type="ECO:0000313" key="3">
    <source>
        <dbReference type="Proteomes" id="UP000548978"/>
    </source>
</evidence>
<dbReference type="Proteomes" id="UP000548978">
    <property type="component" value="Unassembled WGS sequence"/>
</dbReference>
<evidence type="ECO:0000256" key="1">
    <source>
        <dbReference type="SAM" id="SignalP"/>
    </source>
</evidence>
<dbReference type="OrthoDB" id="7064617at2"/>
<gene>
    <name evidence="2" type="ORF">FHS65_000352</name>
</gene>
<dbReference type="AlphaFoldDB" id="A0A7W9E740"/>
<sequence>MLARFVTATAVGLALVAAAGTASAQTRIAVGEQSGSTLNAQSPKLADGSSYECWVVETNGQPITIDLMSGFFDTFLVVGTGRDCGDNMTALAADDDSGDNTNARVSGTFNEPRLLIRANAFNAGEGGNYWVKVTAGVVESETAQGSMDALPVVENEWGTDPYVCAGAYRAMPELRQYLTRYGNVSSIDYAERNRRVSSRLSPAQEGSADFMSSAFVLSTLNGFIDDLPQQVSDYLTALADCDRANGFTPVTRFR</sequence>
<keyword evidence="3" id="KW-1185">Reference proteome</keyword>
<dbReference type="RefSeq" id="WP_123286623.1">
    <property type="nucleotide sequence ID" value="NZ_JACIJB010000001.1"/>
</dbReference>
<feature type="signal peptide" evidence="1">
    <location>
        <begin position="1"/>
        <end position="24"/>
    </location>
</feature>
<protein>
    <submittedName>
        <fullName evidence="2">Uncharacterized protein</fullName>
    </submittedName>
</protein>
<comment type="caution">
    <text evidence="2">The sequence shown here is derived from an EMBL/GenBank/DDBJ whole genome shotgun (WGS) entry which is preliminary data.</text>
</comment>
<evidence type="ECO:0000313" key="2">
    <source>
        <dbReference type="EMBL" id="MBB5659634.1"/>
    </source>
</evidence>
<keyword evidence="1" id="KW-0732">Signal</keyword>
<accession>A0A7W9E740</accession>
<reference evidence="2 3" key="1">
    <citation type="submission" date="2020-08" db="EMBL/GenBank/DDBJ databases">
        <title>Genomic Encyclopedia of Type Strains, Phase IV (KMG-IV): sequencing the most valuable type-strain genomes for metagenomic binning, comparative biology and taxonomic classification.</title>
        <authorList>
            <person name="Goeker M."/>
        </authorList>
    </citation>
    <scope>NUCLEOTIDE SEQUENCE [LARGE SCALE GENOMIC DNA]</scope>
    <source>
        <strain evidence="2 3">DSM 24448</strain>
    </source>
</reference>
<dbReference type="EMBL" id="JACIJB010000001">
    <property type="protein sequence ID" value="MBB5659634.1"/>
    <property type="molecule type" value="Genomic_DNA"/>
</dbReference>
<name>A0A7W9E740_9CAUL</name>
<proteinExistence type="predicted"/>
<organism evidence="2 3">
    <name type="scientific">Brevundimonas halotolerans</name>
    <dbReference type="NCBI Taxonomy" id="69670"/>
    <lineage>
        <taxon>Bacteria</taxon>
        <taxon>Pseudomonadati</taxon>
        <taxon>Pseudomonadota</taxon>
        <taxon>Alphaproteobacteria</taxon>
        <taxon>Caulobacterales</taxon>
        <taxon>Caulobacteraceae</taxon>
        <taxon>Brevundimonas</taxon>
    </lineage>
</organism>